<dbReference type="InterPro" id="IPR003439">
    <property type="entry name" value="ABC_transporter-like_ATP-bd"/>
</dbReference>
<organism evidence="5 6">
    <name type="scientific">Ilumatobacter coccineus (strain NBRC 103263 / KCTC 29153 / YM16-304)</name>
    <dbReference type="NCBI Taxonomy" id="1313172"/>
    <lineage>
        <taxon>Bacteria</taxon>
        <taxon>Bacillati</taxon>
        <taxon>Actinomycetota</taxon>
        <taxon>Acidimicrobiia</taxon>
        <taxon>Acidimicrobiales</taxon>
        <taxon>Ilumatobacteraceae</taxon>
        <taxon>Ilumatobacter</taxon>
    </lineage>
</organism>
<keyword evidence="3 5" id="KW-0067">ATP-binding</keyword>
<dbReference type="KEGG" id="aym:YM304_06180"/>
<dbReference type="Pfam" id="PF00005">
    <property type="entry name" value="ABC_tran"/>
    <property type="match status" value="1"/>
</dbReference>
<accession>A0A6C7E3R2</accession>
<protein>
    <submittedName>
        <fullName evidence="5">Branched-chain amino acid transporter ATP-binding protein</fullName>
    </submittedName>
</protein>
<dbReference type="GO" id="GO:0016887">
    <property type="term" value="F:ATP hydrolysis activity"/>
    <property type="evidence" value="ECO:0007669"/>
    <property type="project" value="InterPro"/>
</dbReference>
<dbReference type="CDD" id="cd03219">
    <property type="entry name" value="ABC_Mj1267_LivG_branched"/>
    <property type="match status" value="1"/>
</dbReference>
<dbReference type="Proteomes" id="UP000011863">
    <property type="component" value="Chromosome"/>
</dbReference>
<dbReference type="AlphaFoldDB" id="A0A6C7E3R2"/>
<dbReference type="RefSeq" id="WP_015440180.1">
    <property type="nucleotide sequence ID" value="NC_020520.1"/>
</dbReference>
<dbReference type="GO" id="GO:0005886">
    <property type="term" value="C:plasma membrane"/>
    <property type="evidence" value="ECO:0007669"/>
    <property type="project" value="TreeGrafter"/>
</dbReference>
<dbReference type="InterPro" id="IPR051120">
    <property type="entry name" value="ABC_AA/LPS_Transport"/>
</dbReference>
<name>A0A6C7E3R2_ILUCY</name>
<gene>
    <name evidence="5" type="ORF">YM304_06180</name>
</gene>
<reference evidence="5 6" key="1">
    <citation type="journal article" date="2013" name="Int. J. Syst. Evol. Microbiol.">
        <title>Ilumatobacter nonamiense sp. nov. and Ilumatobacter coccineum sp. nov., isolated from seashore sand.</title>
        <authorList>
            <person name="Matsumoto A."/>
            <person name="Kasai H."/>
            <person name="Matsuo Y."/>
            <person name="Shizuri Y."/>
            <person name="Ichikawa N."/>
            <person name="Fujita N."/>
            <person name="Omura S."/>
            <person name="Takahashi Y."/>
        </authorList>
    </citation>
    <scope>NUCLEOTIDE SEQUENCE [LARGE SCALE GENOMIC DNA]</scope>
    <source>
        <strain evidence="6">NBRC 103263 / KCTC 29153 / YM16-304</strain>
    </source>
</reference>
<dbReference type="FunFam" id="3.40.50.300:FF:000421">
    <property type="entry name" value="Branched-chain amino acid ABC transporter ATP-binding protein"/>
    <property type="match status" value="1"/>
</dbReference>
<keyword evidence="6" id="KW-1185">Reference proteome</keyword>
<evidence type="ECO:0000313" key="6">
    <source>
        <dbReference type="Proteomes" id="UP000011863"/>
    </source>
</evidence>
<evidence type="ECO:0000256" key="1">
    <source>
        <dbReference type="ARBA" id="ARBA00022448"/>
    </source>
</evidence>
<keyword evidence="2" id="KW-0547">Nucleotide-binding</keyword>
<dbReference type="SMART" id="SM00382">
    <property type="entry name" value="AAA"/>
    <property type="match status" value="1"/>
</dbReference>
<dbReference type="InterPro" id="IPR027417">
    <property type="entry name" value="P-loop_NTPase"/>
</dbReference>
<dbReference type="EMBL" id="AP012057">
    <property type="protein sequence ID" value="BAN00932.1"/>
    <property type="molecule type" value="Genomic_DNA"/>
</dbReference>
<evidence type="ECO:0000313" key="5">
    <source>
        <dbReference type="EMBL" id="BAN00932.1"/>
    </source>
</evidence>
<dbReference type="InterPro" id="IPR003593">
    <property type="entry name" value="AAA+_ATPase"/>
</dbReference>
<dbReference type="PANTHER" id="PTHR45772">
    <property type="entry name" value="CONSERVED COMPONENT OF ABC TRANSPORTER FOR NATURAL AMINO ACIDS-RELATED"/>
    <property type="match status" value="1"/>
</dbReference>
<dbReference type="PANTHER" id="PTHR45772:SF1">
    <property type="entry name" value="ABC TRANSPORTER ATP-BINDING PROTEIN"/>
    <property type="match status" value="1"/>
</dbReference>
<dbReference type="SUPFAM" id="SSF52540">
    <property type="entry name" value="P-loop containing nucleoside triphosphate hydrolases"/>
    <property type="match status" value="1"/>
</dbReference>
<dbReference type="Gene3D" id="3.40.50.300">
    <property type="entry name" value="P-loop containing nucleotide triphosphate hydrolases"/>
    <property type="match status" value="1"/>
</dbReference>
<sequence>MLSVEGLTLEYGAVRAIDDVSFKVNEGELFSIVGPNGAGKTSMFNVLTGLTPATSGQVRLDGEVISGLPPHGVAQRGIARSFQNLALFSNSTVLENAMAGRHRLMQRGLFAGMCFWGPAKREEIAHRARVEEILDFLDIDHYRHSVVTELPYGLQKRVELARALATEPRLLLVDEPAAGLNLEETEDIARFLLDVVSEWGATVVLIEHDMGMVMDISDRVLVLDFGRLVGVGTPAEIVKNERVAAAYLGEEVI</sequence>
<dbReference type="InterPro" id="IPR032823">
    <property type="entry name" value="BCA_ABC_TP_C"/>
</dbReference>
<dbReference type="OrthoDB" id="8724465at2"/>
<dbReference type="GO" id="GO:0005524">
    <property type="term" value="F:ATP binding"/>
    <property type="evidence" value="ECO:0007669"/>
    <property type="project" value="UniProtKB-KW"/>
</dbReference>
<keyword evidence="1" id="KW-0813">Transport</keyword>
<evidence type="ECO:0000256" key="3">
    <source>
        <dbReference type="ARBA" id="ARBA00022840"/>
    </source>
</evidence>
<dbReference type="Pfam" id="PF12399">
    <property type="entry name" value="BCA_ABC_TP_C"/>
    <property type="match status" value="1"/>
</dbReference>
<dbReference type="PROSITE" id="PS50893">
    <property type="entry name" value="ABC_TRANSPORTER_2"/>
    <property type="match status" value="1"/>
</dbReference>
<proteinExistence type="predicted"/>
<evidence type="ECO:0000256" key="2">
    <source>
        <dbReference type="ARBA" id="ARBA00022741"/>
    </source>
</evidence>
<evidence type="ECO:0000259" key="4">
    <source>
        <dbReference type="PROSITE" id="PS50893"/>
    </source>
</evidence>
<feature type="domain" description="ABC transporter" evidence="4">
    <location>
        <begin position="2"/>
        <end position="250"/>
    </location>
</feature>